<dbReference type="KEGG" id="spsw:Sps_03874"/>
<dbReference type="AlphaFoldDB" id="A0A1S6HU29"/>
<evidence type="ECO:0000313" key="4">
    <source>
        <dbReference type="Proteomes" id="UP000189545"/>
    </source>
</evidence>
<reference evidence="3 4" key="1">
    <citation type="submission" date="2016-03" db="EMBL/GenBank/DDBJ databases">
        <title>Complete genome sequence of Shewanella psychrophila WP2, a deep sea bacterium isolated from west Pacific sediment.</title>
        <authorList>
            <person name="Xu G."/>
            <person name="Jian H."/>
        </authorList>
    </citation>
    <scope>NUCLEOTIDE SEQUENCE [LARGE SCALE GENOMIC DNA]</scope>
    <source>
        <strain evidence="3 4">WP2</strain>
    </source>
</reference>
<dbReference type="Pfam" id="PF03538">
    <property type="entry name" value="VRP1"/>
    <property type="match status" value="1"/>
</dbReference>
<evidence type="ECO:0000256" key="2">
    <source>
        <dbReference type="SAM" id="MobiDB-lite"/>
    </source>
</evidence>
<keyword evidence="4" id="KW-1185">Reference proteome</keyword>
<dbReference type="RefSeq" id="WP_169915826.1">
    <property type="nucleotide sequence ID" value="NZ_CP014782.1"/>
</dbReference>
<gene>
    <name evidence="3" type="ORF">Sps_03874</name>
</gene>
<sequence length="93" mass="10286">MSITDTKEQDSNIPASSLLKRSSLNASNGPTPSAEQLIEDAHFLDTLASLGQTSIFDITRLSRSRFIRRYDRKLDGSAGEIYDRATNLGLLQK</sequence>
<name>A0A1S6HU29_9GAMM</name>
<feature type="compositionally biased region" description="Basic and acidic residues" evidence="2">
    <location>
        <begin position="1"/>
        <end position="10"/>
    </location>
</feature>
<evidence type="ECO:0000256" key="1">
    <source>
        <dbReference type="ARBA" id="ARBA00023026"/>
    </source>
</evidence>
<feature type="region of interest" description="Disordered" evidence="2">
    <location>
        <begin position="1"/>
        <end position="33"/>
    </location>
</feature>
<organism evidence="3 4">
    <name type="scientific">Shewanella psychrophila</name>
    <dbReference type="NCBI Taxonomy" id="225848"/>
    <lineage>
        <taxon>Bacteria</taxon>
        <taxon>Pseudomonadati</taxon>
        <taxon>Pseudomonadota</taxon>
        <taxon>Gammaproteobacteria</taxon>
        <taxon>Alteromonadales</taxon>
        <taxon>Shewanellaceae</taxon>
        <taxon>Shewanella</taxon>
    </lineage>
</organism>
<feature type="compositionally biased region" description="Polar residues" evidence="2">
    <location>
        <begin position="11"/>
        <end position="33"/>
    </location>
</feature>
<protein>
    <submittedName>
        <fullName evidence="3">Virulence plasmid 28 protein</fullName>
    </submittedName>
</protein>
<evidence type="ECO:0000313" key="3">
    <source>
        <dbReference type="EMBL" id="AQS38989.1"/>
    </source>
</evidence>
<keyword evidence="1" id="KW-0843">Virulence</keyword>
<dbReference type="Proteomes" id="UP000189545">
    <property type="component" value="Chromosome"/>
</dbReference>
<proteinExistence type="predicted"/>
<accession>A0A1S6HU29</accession>
<dbReference type="EMBL" id="CP014782">
    <property type="protein sequence ID" value="AQS38989.1"/>
    <property type="molecule type" value="Genomic_DNA"/>
</dbReference>
<dbReference type="InterPro" id="IPR018003">
    <property type="entry name" value="Insecticidal_toxin/plasmid_vir"/>
</dbReference>